<protein>
    <recommendedName>
        <fullName evidence="7">Ubiquitin carboxyl-terminal hydrolase</fullName>
        <ecNumber evidence="7">3.4.19.12</ecNumber>
    </recommendedName>
</protein>
<evidence type="ECO:0000313" key="11">
    <source>
        <dbReference type="RefSeq" id="XP_012873515.1"/>
    </source>
</evidence>
<dbReference type="InterPro" id="IPR050164">
    <property type="entry name" value="Peptidase_C19"/>
</dbReference>
<dbReference type="PANTHER" id="PTHR24006:SF711">
    <property type="entry name" value="UBIQUITIN CARBOXYL-TERMINAL HYDROLASE 29"/>
    <property type="match status" value="1"/>
</dbReference>
<comment type="similarity">
    <text evidence="2 7">Belongs to the peptidase C19 family.</text>
</comment>
<dbReference type="GO" id="GO:0016579">
    <property type="term" value="P:protein deubiquitination"/>
    <property type="evidence" value="ECO:0007669"/>
    <property type="project" value="InterPro"/>
</dbReference>
<dbReference type="Pfam" id="PF16674">
    <property type="entry name" value="UCH_N"/>
    <property type="match status" value="1"/>
</dbReference>
<dbReference type="Gene3D" id="2.30.29.180">
    <property type="entry name" value="Ubiquitin carboxyl-terminal hydrolase 26/29/37, pleckstrin homology-like domain"/>
    <property type="match status" value="1"/>
</dbReference>
<evidence type="ECO:0000259" key="9">
    <source>
        <dbReference type="PROSITE" id="PS50235"/>
    </source>
</evidence>
<dbReference type="CDD" id="cd02257">
    <property type="entry name" value="Peptidase_C19"/>
    <property type="match status" value="2"/>
</dbReference>
<evidence type="ECO:0000313" key="10">
    <source>
        <dbReference type="Proteomes" id="UP000081671"/>
    </source>
</evidence>
<organism evidence="10 11">
    <name type="scientific">Dipodomys ordii</name>
    <name type="common">Ord's kangaroo rat</name>
    <dbReference type="NCBI Taxonomy" id="10020"/>
    <lineage>
        <taxon>Eukaryota</taxon>
        <taxon>Metazoa</taxon>
        <taxon>Chordata</taxon>
        <taxon>Craniata</taxon>
        <taxon>Vertebrata</taxon>
        <taxon>Euteleostomi</taxon>
        <taxon>Mammalia</taxon>
        <taxon>Eutheria</taxon>
        <taxon>Euarchontoglires</taxon>
        <taxon>Glires</taxon>
        <taxon>Rodentia</taxon>
        <taxon>Castorimorpha</taxon>
        <taxon>Heteromyidae</taxon>
        <taxon>Dipodomyinae</taxon>
        <taxon>Dipodomys</taxon>
    </lineage>
</organism>
<evidence type="ECO:0000256" key="1">
    <source>
        <dbReference type="ARBA" id="ARBA00000707"/>
    </source>
</evidence>
<dbReference type="InParanoid" id="A0A1S3FB90"/>
<dbReference type="GO" id="GO:0004843">
    <property type="term" value="F:cysteine-type deubiquitinase activity"/>
    <property type="evidence" value="ECO:0007669"/>
    <property type="project" value="UniProtKB-UniRule"/>
</dbReference>
<comment type="function">
    <text evidence="7">Deubiquitinating enzyme that removes conjugated ubiquitin from specific proteins to regulate different cellular processes.</text>
</comment>
<evidence type="ECO:0000256" key="3">
    <source>
        <dbReference type="ARBA" id="ARBA00022670"/>
    </source>
</evidence>
<dbReference type="RefSeq" id="XP_012873515.1">
    <property type="nucleotide sequence ID" value="XM_013018061.1"/>
</dbReference>
<dbReference type="FunCoup" id="A0A1S3FB90">
    <property type="interactions" value="49"/>
</dbReference>
<sequence>MISILVHGYVQMENQKPWMSMSKEAFIETVVGKKYIKLVLYFSTGKIKTLLLSDNIKGVTLRASEGNQYFLHLAFHNNDFLLIEKLSFLDAQKLKSFFDRVQQNRLQPITIANMQKGIFSDPDTQNRESIVASTSAQNICAATTATKEISKPSQKQVSKQTNIGYFEVANKAKNLDPKMPVFPATSTSKELVQKQPENRKRTLSCDSDHNENKSFLVDNNFIEQMKSKEESFKCESSSDNQLKMEKKKKSAIEFSFVTNSVENICLKGTAFEPVPEKKFLPYLFGSSCNEDGVDWDEFEVFFSMYPEKMLRGLPNLGNTCYINAVLQCLCSVTPFVNDLLNQGYPWSEIPHDSFSMYLTQILFLKDIFNMKAKEKVLVDIKIAISEVAKVFSTDMQNDAHEFLSHCLDEMKETIQTLNAIQEAKNKCGEGTLPRPAFADNAATQSPFCPVVANFEVELLRSIFCKSCGNAVLKTDPNNYLSINLPQGIKTRPLSIQYALDHFFSAEELEYKCEKCKHNRSVAVNKLNKLSRVLVIHLKRYSFNEFQSLKKDKQEVIVSKYLKLSSHCNRNTKLPPPLSKNGHRRDNQLLKGFQKMTFDLFNSPNSSEFTSKFMDEPIGSENESESQKLVQGASSEELQSDLGGDSDRTDSGDEMFFEEELLEEEILEDEFSAGSKYQNDVSASLVQKDEPKPSSSPVACLGDGFIEKLSQSPKLDQYEKTNTSLESDLHSMGECWRDLFEDNPVIPDTFENKGKQTQMCDKVRMKKEAIQQAFTQRCSKLNAQGHMEAYLNSPNSKKSEKVTKKESEAKDPMINADKDAAYTYRLIGVISHIGNTPHSGHYISDAYNFNRQKWFTYNDLHVMSIPEVSMQEARICTGYIFFYMYNETFEELLERTEDLQRFSHKAESSQKE</sequence>
<dbReference type="InterPro" id="IPR032069">
    <property type="entry name" value="USP37-like_PH"/>
</dbReference>
<keyword evidence="10" id="KW-1185">Reference proteome</keyword>
<dbReference type="InterPro" id="IPR038765">
    <property type="entry name" value="Papain-like_cys_pep_sf"/>
</dbReference>
<evidence type="ECO:0000256" key="2">
    <source>
        <dbReference type="ARBA" id="ARBA00009085"/>
    </source>
</evidence>
<evidence type="ECO:0000256" key="8">
    <source>
        <dbReference type="SAM" id="MobiDB-lite"/>
    </source>
</evidence>
<dbReference type="PROSITE" id="PS50235">
    <property type="entry name" value="USP_3"/>
    <property type="match status" value="1"/>
</dbReference>
<feature type="region of interest" description="Disordered" evidence="8">
    <location>
        <begin position="610"/>
        <end position="651"/>
    </location>
</feature>
<dbReference type="GO" id="GO:0006508">
    <property type="term" value="P:proteolysis"/>
    <property type="evidence" value="ECO:0007669"/>
    <property type="project" value="UniProtKB-KW"/>
</dbReference>
<evidence type="ECO:0000256" key="7">
    <source>
        <dbReference type="RuleBase" id="RU366025"/>
    </source>
</evidence>
<dbReference type="GO" id="GO:0000082">
    <property type="term" value="P:G1/S transition of mitotic cell cycle"/>
    <property type="evidence" value="ECO:0007669"/>
    <property type="project" value="TreeGrafter"/>
</dbReference>
<evidence type="ECO:0000256" key="4">
    <source>
        <dbReference type="ARBA" id="ARBA00022786"/>
    </source>
</evidence>
<dbReference type="InterPro" id="IPR028889">
    <property type="entry name" value="USP"/>
</dbReference>
<dbReference type="PROSITE" id="PS00972">
    <property type="entry name" value="USP_1"/>
    <property type="match status" value="1"/>
</dbReference>
<evidence type="ECO:0000256" key="5">
    <source>
        <dbReference type="ARBA" id="ARBA00022801"/>
    </source>
</evidence>
<dbReference type="GeneID" id="105986923"/>
<gene>
    <name evidence="11" type="primary">Usp26</name>
</gene>
<dbReference type="InterPro" id="IPR018200">
    <property type="entry name" value="USP_CS"/>
</dbReference>
<name>A0A1S3FB90_DIPOR</name>
<dbReference type="PROSITE" id="PS00973">
    <property type="entry name" value="USP_2"/>
    <property type="match status" value="1"/>
</dbReference>
<dbReference type="Pfam" id="PF00443">
    <property type="entry name" value="UCH"/>
    <property type="match status" value="1"/>
</dbReference>
<dbReference type="Proteomes" id="UP000081671">
    <property type="component" value="Unplaced"/>
</dbReference>
<comment type="catalytic activity">
    <reaction evidence="1 7">
        <text>Thiol-dependent hydrolysis of ester, thioester, amide, peptide and isopeptide bonds formed by the C-terminal Gly of ubiquitin (a 76-residue protein attached to proteins as an intracellular targeting signal).</text>
        <dbReference type="EC" id="3.4.19.12"/>
    </reaction>
</comment>
<dbReference type="KEGG" id="dord:105986923"/>
<proteinExistence type="inferred from homology"/>
<dbReference type="OrthoDB" id="289038at2759"/>
<dbReference type="GO" id="GO:0005829">
    <property type="term" value="C:cytosol"/>
    <property type="evidence" value="ECO:0007669"/>
    <property type="project" value="TreeGrafter"/>
</dbReference>
<dbReference type="Gene3D" id="3.90.70.10">
    <property type="entry name" value="Cysteine proteinases"/>
    <property type="match status" value="2"/>
</dbReference>
<accession>A0A1S3FB90</accession>
<dbReference type="InterPro" id="IPR001394">
    <property type="entry name" value="Peptidase_C19_UCH"/>
</dbReference>
<keyword evidence="6 7" id="KW-0788">Thiol protease</keyword>
<feature type="domain" description="USP" evidence="9">
    <location>
        <begin position="311"/>
        <end position="885"/>
    </location>
</feature>
<evidence type="ECO:0000256" key="6">
    <source>
        <dbReference type="ARBA" id="ARBA00022807"/>
    </source>
</evidence>
<dbReference type="InterPro" id="IPR038093">
    <property type="entry name" value="USP37-like_PH_sf"/>
</dbReference>
<reference evidence="11" key="1">
    <citation type="submission" date="2025-08" db="UniProtKB">
        <authorList>
            <consortium name="RefSeq"/>
        </authorList>
    </citation>
    <scope>IDENTIFICATION</scope>
    <source>
        <tissue evidence="11">Kidney</tissue>
    </source>
</reference>
<dbReference type="SUPFAM" id="SSF54001">
    <property type="entry name" value="Cysteine proteinases"/>
    <property type="match status" value="1"/>
</dbReference>
<keyword evidence="3 7" id="KW-0645">Protease</keyword>
<keyword evidence="4 7" id="KW-0833">Ubl conjugation pathway</keyword>
<dbReference type="CTD" id="83844"/>
<dbReference type="PANTHER" id="PTHR24006">
    <property type="entry name" value="UBIQUITIN CARBOXYL-TERMINAL HYDROLASE"/>
    <property type="match status" value="1"/>
</dbReference>
<feature type="compositionally biased region" description="Polar residues" evidence="8">
    <location>
        <begin position="626"/>
        <end position="636"/>
    </location>
</feature>
<dbReference type="EC" id="3.4.19.12" evidence="7"/>
<keyword evidence="5 7" id="KW-0378">Hydrolase</keyword>
<dbReference type="AlphaFoldDB" id="A0A1S3FB90"/>
<dbReference type="GO" id="GO:0005634">
    <property type="term" value="C:nucleus"/>
    <property type="evidence" value="ECO:0007669"/>
    <property type="project" value="TreeGrafter"/>
</dbReference>